<dbReference type="Proteomes" id="UP001500795">
    <property type="component" value="Unassembled WGS sequence"/>
</dbReference>
<evidence type="ECO:0000313" key="1">
    <source>
        <dbReference type="EMBL" id="GAA3540675.1"/>
    </source>
</evidence>
<gene>
    <name evidence="1" type="ORF">GCM10022394_20580</name>
</gene>
<accession>A0ABP6VVY3</accession>
<keyword evidence="2" id="KW-1185">Reference proteome</keyword>
<evidence type="ECO:0008006" key="3">
    <source>
        <dbReference type="Google" id="ProtNLM"/>
    </source>
</evidence>
<name>A0ABP6VVY3_9GAMM</name>
<reference evidence="2" key="1">
    <citation type="journal article" date="2019" name="Int. J. Syst. Evol. Microbiol.">
        <title>The Global Catalogue of Microorganisms (GCM) 10K type strain sequencing project: providing services to taxonomists for standard genome sequencing and annotation.</title>
        <authorList>
            <consortium name="The Broad Institute Genomics Platform"/>
            <consortium name="The Broad Institute Genome Sequencing Center for Infectious Disease"/>
            <person name="Wu L."/>
            <person name="Ma J."/>
        </authorList>
    </citation>
    <scope>NUCLEOTIDE SEQUENCE [LARGE SCALE GENOMIC DNA]</scope>
    <source>
        <strain evidence="2">JCM 17110</strain>
    </source>
</reference>
<sequence length="59" mass="7260">MLMRGLKYRGMKKQLFNILNNLSGEHKKPNNIKISAKYVRINVYTRHDSRRYFQYLQQR</sequence>
<organism evidence="1 2">
    <name type="scientific">Zobellella aerophila</name>
    <dbReference type="NCBI Taxonomy" id="870480"/>
    <lineage>
        <taxon>Bacteria</taxon>
        <taxon>Pseudomonadati</taxon>
        <taxon>Pseudomonadota</taxon>
        <taxon>Gammaproteobacteria</taxon>
        <taxon>Aeromonadales</taxon>
        <taxon>Aeromonadaceae</taxon>
        <taxon>Zobellella</taxon>
    </lineage>
</organism>
<proteinExistence type="predicted"/>
<protein>
    <recommendedName>
        <fullName evidence="3">Transposase</fullName>
    </recommendedName>
</protein>
<dbReference type="EMBL" id="BAABCX010000002">
    <property type="protein sequence ID" value="GAA3540675.1"/>
    <property type="molecule type" value="Genomic_DNA"/>
</dbReference>
<evidence type="ECO:0000313" key="2">
    <source>
        <dbReference type="Proteomes" id="UP001500795"/>
    </source>
</evidence>
<comment type="caution">
    <text evidence="1">The sequence shown here is derived from an EMBL/GenBank/DDBJ whole genome shotgun (WGS) entry which is preliminary data.</text>
</comment>